<dbReference type="GO" id="GO:0080122">
    <property type="term" value="F:AMP transmembrane transporter activity"/>
    <property type="evidence" value="ECO:0007669"/>
    <property type="project" value="TreeGrafter"/>
</dbReference>
<keyword evidence="8" id="KW-0576">Peroxisome</keyword>
<evidence type="ECO:0000256" key="4">
    <source>
        <dbReference type="ARBA" id="ARBA00022692"/>
    </source>
</evidence>
<dbReference type="GO" id="GO:0015230">
    <property type="term" value="F:FAD transmembrane transporter activity"/>
    <property type="evidence" value="ECO:0007669"/>
    <property type="project" value="TreeGrafter"/>
</dbReference>
<feature type="transmembrane region" description="Helical" evidence="11">
    <location>
        <begin position="88"/>
        <end position="106"/>
    </location>
</feature>
<organism evidence="12 13">
    <name type="scientific">Buteo japonicus</name>
    <dbReference type="NCBI Taxonomy" id="224669"/>
    <lineage>
        <taxon>Eukaryota</taxon>
        <taxon>Metazoa</taxon>
        <taxon>Chordata</taxon>
        <taxon>Craniata</taxon>
        <taxon>Vertebrata</taxon>
        <taxon>Euteleostomi</taxon>
        <taxon>Archelosauria</taxon>
        <taxon>Archosauria</taxon>
        <taxon>Dinosauria</taxon>
        <taxon>Saurischia</taxon>
        <taxon>Theropoda</taxon>
        <taxon>Coelurosauria</taxon>
        <taxon>Aves</taxon>
        <taxon>Neognathae</taxon>
        <taxon>Neoaves</taxon>
        <taxon>Telluraves</taxon>
        <taxon>Accipitrimorphae</taxon>
        <taxon>Accipitriformes</taxon>
        <taxon>Accipitridae</taxon>
        <taxon>Accipitrinae</taxon>
        <taxon>Buteo</taxon>
    </lineage>
</organism>
<name>A0A8B9Z4B7_9AVES</name>
<sequence length="328" mass="37552">TFGVTESQASHCKFIVPLQLLFNGIIPDYIYKWLIFLWYSQEFSIVCSIQYCVSGTLHQHVKSTRSHKYFADTYHDFFLSVRLAPYRGWFPVISSLCCSNFVYFYTFNSLKTLWVKGQHSTTGKDLVLGVVAGVVNVLLTTPLWVVNTRLKLQGAKFRNEDIVPTNYKGIIDAFHQIIRDEGVVALWNGTFPSLLLVFNPAIQFMFYEGFKRKLLKKQLQLTSLDAFVIGAIAKAVATTLTYPLQTIQSILRFGRHRLNPENRTLGSLRNVLYLLQQRVRRFGLMGLYKGLEAKLLQTVLTAALMFLVYEKLAAATFTVMGLKHSRRH</sequence>
<dbReference type="Gene3D" id="1.50.40.10">
    <property type="entry name" value="Mitochondrial carrier domain"/>
    <property type="match status" value="1"/>
</dbReference>
<feature type="transmembrane region" description="Helical" evidence="11">
    <location>
        <begin position="221"/>
        <end position="242"/>
    </location>
</feature>
<evidence type="ECO:0000313" key="13">
    <source>
        <dbReference type="Proteomes" id="UP000694555"/>
    </source>
</evidence>
<evidence type="ECO:0000256" key="8">
    <source>
        <dbReference type="ARBA" id="ARBA00023140"/>
    </source>
</evidence>
<keyword evidence="13" id="KW-1185">Reference proteome</keyword>
<feature type="repeat" description="Solcar" evidence="9">
    <location>
        <begin position="221"/>
        <end position="315"/>
    </location>
</feature>
<dbReference type="AlphaFoldDB" id="A0A8B9Z4B7"/>
<evidence type="ECO:0000313" key="12">
    <source>
        <dbReference type="Ensembl" id="ENSBJAP00000002470.1"/>
    </source>
</evidence>
<dbReference type="InterPro" id="IPR052217">
    <property type="entry name" value="Mito/Peroxisomal_Carrier"/>
</dbReference>
<dbReference type="SUPFAM" id="SSF103506">
    <property type="entry name" value="Mitochondrial carrier"/>
    <property type="match status" value="1"/>
</dbReference>
<dbReference type="Proteomes" id="UP000694555">
    <property type="component" value="Unplaced"/>
</dbReference>
<evidence type="ECO:0000256" key="10">
    <source>
        <dbReference type="RuleBase" id="RU000488"/>
    </source>
</evidence>
<dbReference type="Pfam" id="PF00153">
    <property type="entry name" value="Mito_carr"/>
    <property type="match status" value="2"/>
</dbReference>
<comment type="similarity">
    <text evidence="2 10">Belongs to the mitochondrial carrier (TC 2.A.29) family.</text>
</comment>
<keyword evidence="6 11" id="KW-1133">Transmembrane helix</keyword>
<dbReference type="Ensembl" id="ENSBJAT00000002540.1">
    <property type="protein sequence ID" value="ENSBJAP00000002470.1"/>
    <property type="gene ID" value="ENSBJAG00000001793.1"/>
</dbReference>
<dbReference type="GO" id="GO:0051724">
    <property type="term" value="F:NAD transmembrane transporter activity"/>
    <property type="evidence" value="ECO:0007669"/>
    <property type="project" value="TreeGrafter"/>
</dbReference>
<keyword evidence="4 9" id="KW-0812">Transmembrane</keyword>
<feature type="transmembrane region" description="Helical" evidence="11">
    <location>
        <begin position="126"/>
        <end position="146"/>
    </location>
</feature>
<evidence type="ECO:0000256" key="3">
    <source>
        <dbReference type="ARBA" id="ARBA00022448"/>
    </source>
</evidence>
<reference evidence="12" key="2">
    <citation type="submission" date="2025-09" db="UniProtKB">
        <authorList>
            <consortium name="Ensembl"/>
        </authorList>
    </citation>
    <scope>IDENTIFICATION</scope>
</reference>
<dbReference type="PROSITE" id="PS50920">
    <property type="entry name" value="SOLCAR"/>
    <property type="match status" value="2"/>
</dbReference>
<dbReference type="InterPro" id="IPR018108">
    <property type="entry name" value="MCP_transmembrane"/>
</dbReference>
<keyword evidence="5" id="KW-0677">Repeat</keyword>
<reference evidence="12" key="1">
    <citation type="submission" date="2025-08" db="UniProtKB">
        <authorList>
            <consortium name="Ensembl"/>
        </authorList>
    </citation>
    <scope>IDENTIFICATION</scope>
</reference>
<dbReference type="GO" id="GO:0015228">
    <property type="term" value="F:coenzyme A transmembrane transporter activity"/>
    <property type="evidence" value="ECO:0007669"/>
    <property type="project" value="TreeGrafter"/>
</dbReference>
<evidence type="ECO:0000256" key="2">
    <source>
        <dbReference type="ARBA" id="ARBA00006375"/>
    </source>
</evidence>
<keyword evidence="7 9" id="KW-0472">Membrane</keyword>
<dbReference type="GO" id="GO:0015217">
    <property type="term" value="F:ADP transmembrane transporter activity"/>
    <property type="evidence" value="ECO:0007669"/>
    <property type="project" value="TreeGrafter"/>
</dbReference>
<evidence type="ECO:0000256" key="5">
    <source>
        <dbReference type="ARBA" id="ARBA00022737"/>
    </source>
</evidence>
<dbReference type="GO" id="GO:0005778">
    <property type="term" value="C:peroxisomal membrane"/>
    <property type="evidence" value="ECO:0007669"/>
    <property type="project" value="UniProtKB-SubCell"/>
</dbReference>
<evidence type="ECO:0000256" key="11">
    <source>
        <dbReference type="SAM" id="Phobius"/>
    </source>
</evidence>
<proteinExistence type="inferred from homology"/>
<evidence type="ECO:0000256" key="7">
    <source>
        <dbReference type="ARBA" id="ARBA00023136"/>
    </source>
</evidence>
<dbReference type="PANTHER" id="PTHR45939">
    <property type="entry name" value="PEROXISOMAL MEMBRANE PROTEIN PMP34-RELATED"/>
    <property type="match status" value="1"/>
</dbReference>
<evidence type="ECO:0000256" key="9">
    <source>
        <dbReference type="PROSITE-ProRule" id="PRU00282"/>
    </source>
</evidence>
<dbReference type="GO" id="GO:0044610">
    <property type="term" value="F:FMN transmembrane transporter activity"/>
    <property type="evidence" value="ECO:0007669"/>
    <property type="project" value="TreeGrafter"/>
</dbReference>
<dbReference type="FunFam" id="1.50.40.10:FF:000047">
    <property type="entry name" value="peroxisomal membrane protein PMP34 isoform X2"/>
    <property type="match status" value="1"/>
</dbReference>
<protein>
    <submittedName>
        <fullName evidence="12">Solute carrier family 25 member 17</fullName>
    </submittedName>
</protein>
<dbReference type="GO" id="GO:0005347">
    <property type="term" value="F:ATP transmembrane transporter activity"/>
    <property type="evidence" value="ECO:0007669"/>
    <property type="project" value="TreeGrafter"/>
</dbReference>
<evidence type="ECO:0000256" key="1">
    <source>
        <dbReference type="ARBA" id="ARBA00004585"/>
    </source>
</evidence>
<dbReference type="InterPro" id="IPR023395">
    <property type="entry name" value="MCP_dom_sf"/>
</dbReference>
<comment type="subcellular location">
    <subcellularLocation>
        <location evidence="1">Peroxisome membrane</location>
        <topology evidence="1">Multi-pass membrane protein</topology>
    </subcellularLocation>
</comment>
<feature type="repeat" description="Solcar" evidence="9">
    <location>
        <begin position="120"/>
        <end position="213"/>
    </location>
</feature>
<evidence type="ECO:0000256" key="6">
    <source>
        <dbReference type="ARBA" id="ARBA00022989"/>
    </source>
</evidence>
<dbReference type="PANTHER" id="PTHR45939:SF5">
    <property type="entry name" value="PEROXISOMAL MEMBRANE PROTEIN PMP34"/>
    <property type="match status" value="1"/>
</dbReference>
<accession>A0A8B9Z4B7</accession>
<keyword evidence="3 10" id="KW-0813">Transport</keyword>